<accession>A0A378Q4R8</accession>
<dbReference type="Proteomes" id="UP000254133">
    <property type="component" value="Unassembled WGS sequence"/>
</dbReference>
<name>A0A378Q4R8_MORBO</name>
<sequence length="56" mass="6409">MSNIPNELKYVASHEWLMRYLSFVIVCVFALSGCDAKDHCLDYGGSYNETTKQCEK</sequence>
<organism evidence="1 2">
    <name type="scientific">Moraxella bovis</name>
    <dbReference type="NCBI Taxonomy" id="476"/>
    <lineage>
        <taxon>Bacteria</taxon>
        <taxon>Pseudomonadati</taxon>
        <taxon>Pseudomonadota</taxon>
        <taxon>Gammaproteobacteria</taxon>
        <taxon>Moraxellales</taxon>
        <taxon>Moraxellaceae</taxon>
        <taxon>Moraxella</taxon>
    </lineage>
</organism>
<evidence type="ECO:0000313" key="1">
    <source>
        <dbReference type="EMBL" id="STY94177.1"/>
    </source>
</evidence>
<protein>
    <submittedName>
        <fullName evidence="1">Uncharacterized protein</fullName>
    </submittedName>
</protein>
<reference evidence="1 2" key="1">
    <citation type="submission" date="2018-06" db="EMBL/GenBank/DDBJ databases">
        <authorList>
            <consortium name="Pathogen Informatics"/>
            <person name="Doyle S."/>
        </authorList>
    </citation>
    <scope>NUCLEOTIDE SEQUENCE [LARGE SCALE GENOMIC DNA]</scope>
    <source>
        <strain evidence="1 2">NCTC9426</strain>
    </source>
</reference>
<evidence type="ECO:0000313" key="2">
    <source>
        <dbReference type="Proteomes" id="UP000254133"/>
    </source>
</evidence>
<proteinExistence type="predicted"/>
<dbReference type="AlphaFoldDB" id="A0A378Q4R8"/>
<dbReference type="EMBL" id="UGPZ01000003">
    <property type="protein sequence ID" value="STY94177.1"/>
    <property type="molecule type" value="Genomic_DNA"/>
</dbReference>
<gene>
    <name evidence="1" type="ORF">NCTC9426_02916</name>
</gene>
<dbReference type="RefSeq" id="WP_181879624.1">
    <property type="nucleotide sequence ID" value="NZ_UGPZ01000003.1"/>
</dbReference>